<proteinExistence type="predicted"/>
<protein>
    <submittedName>
        <fullName evidence="1">Uncharacterized protein</fullName>
    </submittedName>
</protein>
<comment type="caution">
    <text evidence="1">The sequence shown here is derived from an EMBL/GenBank/DDBJ whole genome shotgun (WGS) entry which is preliminary data.</text>
</comment>
<keyword evidence="2" id="KW-1185">Reference proteome</keyword>
<name>A0ABR2CYB1_9ROSI</name>
<dbReference type="Proteomes" id="UP001472677">
    <property type="component" value="Unassembled WGS sequence"/>
</dbReference>
<gene>
    <name evidence="1" type="ORF">V6N12_020514</name>
</gene>
<accession>A0ABR2CYB1</accession>
<evidence type="ECO:0000313" key="2">
    <source>
        <dbReference type="Proteomes" id="UP001472677"/>
    </source>
</evidence>
<reference evidence="1 2" key="1">
    <citation type="journal article" date="2024" name="G3 (Bethesda)">
        <title>Genome assembly of Hibiscus sabdariffa L. provides insights into metabolisms of medicinal natural products.</title>
        <authorList>
            <person name="Kim T."/>
        </authorList>
    </citation>
    <scope>NUCLEOTIDE SEQUENCE [LARGE SCALE GENOMIC DNA]</scope>
    <source>
        <strain evidence="1">TK-2024</strain>
        <tissue evidence="1">Old leaves</tissue>
    </source>
</reference>
<organism evidence="1 2">
    <name type="scientific">Hibiscus sabdariffa</name>
    <name type="common">roselle</name>
    <dbReference type="NCBI Taxonomy" id="183260"/>
    <lineage>
        <taxon>Eukaryota</taxon>
        <taxon>Viridiplantae</taxon>
        <taxon>Streptophyta</taxon>
        <taxon>Embryophyta</taxon>
        <taxon>Tracheophyta</taxon>
        <taxon>Spermatophyta</taxon>
        <taxon>Magnoliopsida</taxon>
        <taxon>eudicotyledons</taxon>
        <taxon>Gunneridae</taxon>
        <taxon>Pentapetalae</taxon>
        <taxon>rosids</taxon>
        <taxon>malvids</taxon>
        <taxon>Malvales</taxon>
        <taxon>Malvaceae</taxon>
        <taxon>Malvoideae</taxon>
        <taxon>Hibiscus</taxon>
    </lineage>
</organism>
<sequence>MVSWRVIMAAIVDSCKLYKSKSFTLAIFFRNSTRKNSPKKAEDSLQASRGYRRVQVLDKKIGETNLSRKWISMRPHYPHWFSPSGQCGLNGRKL</sequence>
<dbReference type="EMBL" id="JBBPBM010000039">
    <property type="protein sequence ID" value="KAK8526033.1"/>
    <property type="molecule type" value="Genomic_DNA"/>
</dbReference>
<evidence type="ECO:0000313" key="1">
    <source>
        <dbReference type="EMBL" id="KAK8526033.1"/>
    </source>
</evidence>